<dbReference type="STRING" id="1033734.GCA_000285535_03597"/>
<comment type="caution">
    <text evidence="2">The sequence shown here is derived from an EMBL/GenBank/DDBJ whole genome shotgun (WGS) entry which is preliminary data.</text>
</comment>
<dbReference type="GO" id="GO:0071555">
    <property type="term" value="P:cell wall organization"/>
    <property type="evidence" value="ECO:0007669"/>
    <property type="project" value="TreeGrafter"/>
</dbReference>
<dbReference type="AlphaFoldDB" id="A0A4S3PZI1"/>
<dbReference type="SUPFAM" id="SSF56519">
    <property type="entry name" value="Penicillin binding protein dimerisation domain"/>
    <property type="match status" value="1"/>
</dbReference>
<dbReference type="PANTHER" id="PTHR30627">
    <property type="entry name" value="PEPTIDOGLYCAN D,D-TRANSPEPTIDASE"/>
    <property type="match status" value="1"/>
</dbReference>
<dbReference type="GO" id="GO:0005886">
    <property type="term" value="C:plasma membrane"/>
    <property type="evidence" value="ECO:0007669"/>
    <property type="project" value="TreeGrafter"/>
</dbReference>
<sequence>MVIKNRAFIILIVILLLLTGLIGRLMQLQLVSTESFTNHNINLIEASVSQRTQELVIDQGRGRFIDRNKKALTHEYYPTLVLFPFLKNIEWPVEEVAEIVKIPATTLKNEIQDAKKPVIVGGDRPIELTENQMNKINNLQIPGVFAVHRQYELDHDIAEHLIGLIRENKDLFQKRYPEKSYLPQNTKLGITGLQSTFDEFLLPEGEAKLLYHVAGDGGPLFGIDVKYTAPANPYYPVAIQTTLDKDLQLLAEKILDKNGLKKGGIVLLDVESNDLLAMVSKPNINSSNPFEDGSAQNQMIMPQFPGSVFKTVIAAAAIEQQQISNDRMFNCDKDLYGEGQAEYPHGMLNFHDSFAKSCNYTFASLAQEMLQKDPDVIEQYSEMLGLLGPVGWNGDVFRFQNFKQLPNEYNGRIWTDEKDKNVPKAIAQTAIGQKDVRVTPLGVVNMMATIARGGSKKEVRSVSDVLYKNGTTLFSFSKQDMDGPKIAPYTASRLQELLRGVVTSGTGQRFADLPYHVAGKSGTAQTGKKQGEVGLVNSWFAGYFPFESPKYALVVVDLEQQGSQSVANTIFYEMVQGIYQIEQEKGTKTNDQ</sequence>
<feature type="domain" description="Penicillin-binding protein transpeptidase" evidence="1">
    <location>
        <begin position="263"/>
        <end position="575"/>
    </location>
</feature>
<evidence type="ECO:0000313" key="3">
    <source>
        <dbReference type="Proteomes" id="UP000306477"/>
    </source>
</evidence>
<dbReference type="GO" id="GO:0071972">
    <property type="term" value="F:peptidoglycan L,D-transpeptidase activity"/>
    <property type="evidence" value="ECO:0007669"/>
    <property type="project" value="TreeGrafter"/>
</dbReference>
<protein>
    <submittedName>
        <fullName evidence="2">Penicillin-binding protein 2</fullName>
    </submittedName>
</protein>
<dbReference type="RefSeq" id="WP_136377690.1">
    <property type="nucleotide sequence ID" value="NZ_SLUB01000001.1"/>
</dbReference>
<dbReference type="Gene3D" id="3.40.710.10">
    <property type="entry name" value="DD-peptidase/beta-lactamase superfamily"/>
    <property type="match status" value="1"/>
</dbReference>
<name>A0A4S3PZI1_9BACI</name>
<organism evidence="2 3">
    <name type="scientific">Bacillus timonensis</name>
    <dbReference type="NCBI Taxonomy" id="1033734"/>
    <lineage>
        <taxon>Bacteria</taxon>
        <taxon>Bacillati</taxon>
        <taxon>Bacillota</taxon>
        <taxon>Bacilli</taxon>
        <taxon>Bacillales</taxon>
        <taxon>Bacillaceae</taxon>
        <taxon>Bacillus</taxon>
    </lineage>
</organism>
<keyword evidence="3" id="KW-1185">Reference proteome</keyword>
<reference evidence="2 3" key="1">
    <citation type="journal article" date="2019" name="Indoor Air">
        <title>Impacts of indoor surface finishes on bacterial viability.</title>
        <authorList>
            <person name="Hu J."/>
            <person name="Maamar S.B."/>
            <person name="Glawe A.J."/>
            <person name="Gottel N."/>
            <person name="Gilbert J.A."/>
            <person name="Hartmann E.M."/>
        </authorList>
    </citation>
    <scope>NUCLEOTIDE SEQUENCE [LARGE SCALE GENOMIC DNA]</scope>
    <source>
        <strain evidence="2 3">AF060A6</strain>
    </source>
</reference>
<gene>
    <name evidence="2" type="ORF">E1I69_00530</name>
</gene>
<evidence type="ECO:0000259" key="1">
    <source>
        <dbReference type="Pfam" id="PF00905"/>
    </source>
</evidence>
<dbReference type="Pfam" id="PF00905">
    <property type="entry name" value="Transpeptidase"/>
    <property type="match status" value="1"/>
</dbReference>
<dbReference type="Gene3D" id="3.90.1310.10">
    <property type="entry name" value="Penicillin-binding protein 2a (Domain 2)"/>
    <property type="match status" value="1"/>
</dbReference>
<evidence type="ECO:0000313" key="2">
    <source>
        <dbReference type="EMBL" id="THE15369.1"/>
    </source>
</evidence>
<dbReference type="InterPro" id="IPR001460">
    <property type="entry name" value="PCN-bd_Tpept"/>
</dbReference>
<proteinExistence type="predicted"/>
<dbReference type="GO" id="GO:0008658">
    <property type="term" value="F:penicillin binding"/>
    <property type="evidence" value="ECO:0007669"/>
    <property type="project" value="InterPro"/>
</dbReference>
<dbReference type="OrthoDB" id="2985542at2"/>
<dbReference type="InterPro" id="IPR036138">
    <property type="entry name" value="PBP_dimer_sf"/>
</dbReference>
<dbReference type="EMBL" id="SLUB01000001">
    <property type="protein sequence ID" value="THE15369.1"/>
    <property type="molecule type" value="Genomic_DNA"/>
</dbReference>
<dbReference type="SUPFAM" id="SSF56601">
    <property type="entry name" value="beta-lactamase/transpeptidase-like"/>
    <property type="match status" value="1"/>
</dbReference>
<dbReference type="InterPro" id="IPR050515">
    <property type="entry name" value="Beta-lactam/transpept"/>
</dbReference>
<dbReference type="Proteomes" id="UP000306477">
    <property type="component" value="Unassembled WGS sequence"/>
</dbReference>
<dbReference type="PANTHER" id="PTHR30627:SF24">
    <property type="entry name" value="PENICILLIN-BINDING PROTEIN 4B"/>
    <property type="match status" value="1"/>
</dbReference>
<accession>A0A4S3PZI1</accession>
<dbReference type="InterPro" id="IPR012338">
    <property type="entry name" value="Beta-lactam/transpept-like"/>
</dbReference>